<name>A0A2V5ICZ6_9EURO</name>
<evidence type="ECO:0000313" key="3">
    <source>
        <dbReference type="Proteomes" id="UP000248817"/>
    </source>
</evidence>
<keyword evidence="3" id="KW-1185">Reference proteome</keyword>
<evidence type="ECO:0000313" key="2">
    <source>
        <dbReference type="EMBL" id="PYI26390.1"/>
    </source>
</evidence>
<feature type="transmembrane region" description="Helical" evidence="1">
    <location>
        <begin position="47"/>
        <end position="72"/>
    </location>
</feature>
<keyword evidence="1" id="KW-0812">Transmembrane</keyword>
<dbReference type="EMBL" id="KZ825599">
    <property type="protein sequence ID" value="PYI26390.1"/>
    <property type="molecule type" value="Genomic_DNA"/>
</dbReference>
<evidence type="ECO:0000256" key="1">
    <source>
        <dbReference type="SAM" id="Phobius"/>
    </source>
</evidence>
<sequence>MDLTIGSPLRGRAYPWLILSSNLGYTEWDPRPSWRQLFEPGTYTPVIYPPLLLLILLIHFLFILFLFHFSFWRRLLLCYPRRGFFSSCFRGPFNR</sequence>
<organism evidence="2 3">
    <name type="scientific">Aspergillus indologenus CBS 114.80</name>
    <dbReference type="NCBI Taxonomy" id="1450541"/>
    <lineage>
        <taxon>Eukaryota</taxon>
        <taxon>Fungi</taxon>
        <taxon>Dikarya</taxon>
        <taxon>Ascomycota</taxon>
        <taxon>Pezizomycotina</taxon>
        <taxon>Eurotiomycetes</taxon>
        <taxon>Eurotiomycetidae</taxon>
        <taxon>Eurotiales</taxon>
        <taxon>Aspergillaceae</taxon>
        <taxon>Aspergillus</taxon>
        <taxon>Aspergillus subgen. Circumdati</taxon>
    </lineage>
</organism>
<keyword evidence="1" id="KW-1133">Transmembrane helix</keyword>
<accession>A0A2V5ICZ6</accession>
<reference evidence="2 3" key="1">
    <citation type="submission" date="2018-02" db="EMBL/GenBank/DDBJ databases">
        <title>The genomes of Aspergillus section Nigri reveals drivers in fungal speciation.</title>
        <authorList>
            <consortium name="DOE Joint Genome Institute"/>
            <person name="Vesth T.C."/>
            <person name="Nybo J."/>
            <person name="Theobald S."/>
            <person name="Brandl J."/>
            <person name="Frisvad J.C."/>
            <person name="Nielsen K.F."/>
            <person name="Lyhne E.K."/>
            <person name="Kogle M.E."/>
            <person name="Kuo A."/>
            <person name="Riley R."/>
            <person name="Clum A."/>
            <person name="Nolan M."/>
            <person name="Lipzen A."/>
            <person name="Salamov A."/>
            <person name="Henrissat B."/>
            <person name="Wiebenga A."/>
            <person name="De vries R.P."/>
            <person name="Grigoriev I.V."/>
            <person name="Mortensen U.H."/>
            <person name="Andersen M.R."/>
            <person name="Baker S.E."/>
        </authorList>
    </citation>
    <scope>NUCLEOTIDE SEQUENCE [LARGE SCALE GENOMIC DNA]</scope>
    <source>
        <strain evidence="2 3">CBS 114.80</strain>
    </source>
</reference>
<protein>
    <submittedName>
        <fullName evidence="2">Uncharacterized protein</fullName>
    </submittedName>
</protein>
<dbReference type="Proteomes" id="UP000248817">
    <property type="component" value="Unassembled WGS sequence"/>
</dbReference>
<dbReference type="AlphaFoldDB" id="A0A2V5ICZ6"/>
<proteinExistence type="predicted"/>
<gene>
    <name evidence="2" type="ORF">BP00DRAFT_64459</name>
</gene>
<keyword evidence="1" id="KW-0472">Membrane</keyword>